<name>A0ABQ8SY54_PERAM</name>
<reference evidence="1 2" key="1">
    <citation type="journal article" date="2022" name="Allergy">
        <title>Genome assembly and annotation of Periplaneta americana reveal a comprehensive cockroach allergen profile.</title>
        <authorList>
            <person name="Wang L."/>
            <person name="Xiong Q."/>
            <person name="Saelim N."/>
            <person name="Wang L."/>
            <person name="Nong W."/>
            <person name="Wan A.T."/>
            <person name="Shi M."/>
            <person name="Liu X."/>
            <person name="Cao Q."/>
            <person name="Hui J.H.L."/>
            <person name="Sookrung N."/>
            <person name="Leung T.F."/>
            <person name="Tungtrongchitr A."/>
            <person name="Tsui S.K.W."/>
        </authorList>
    </citation>
    <scope>NUCLEOTIDE SEQUENCE [LARGE SCALE GENOMIC DNA]</scope>
    <source>
        <strain evidence="1">PWHHKU_190912</strain>
    </source>
</reference>
<dbReference type="InterPro" id="IPR036397">
    <property type="entry name" value="RNaseH_sf"/>
</dbReference>
<organism evidence="1 2">
    <name type="scientific">Periplaneta americana</name>
    <name type="common">American cockroach</name>
    <name type="synonym">Blatta americana</name>
    <dbReference type="NCBI Taxonomy" id="6978"/>
    <lineage>
        <taxon>Eukaryota</taxon>
        <taxon>Metazoa</taxon>
        <taxon>Ecdysozoa</taxon>
        <taxon>Arthropoda</taxon>
        <taxon>Hexapoda</taxon>
        <taxon>Insecta</taxon>
        <taxon>Pterygota</taxon>
        <taxon>Neoptera</taxon>
        <taxon>Polyneoptera</taxon>
        <taxon>Dictyoptera</taxon>
        <taxon>Blattodea</taxon>
        <taxon>Blattoidea</taxon>
        <taxon>Blattidae</taxon>
        <taxon>Blattinae</taxon>
        <taxon>Periplaneta</taxon>
    </lineage>
</organism>
<evidence type="ECO:0000313" key="2">
    <source>
        <dbReference type="Proteomes" id="UP001148838"/>
    </source>
</evidence>
<proteinExistence type="predicted"/>
<comment type="caution">
    <text evidence="1">The sequence shown here is derived from an EMBL/GenBank/DDBJ whole genome shotgun (WGS) entry which is preliminary data.</text>
</comment>
<dbReference type="EMBL" id="JAJSOF020000019">
    <property type="protein sequence ID" value="KAJ4438622.1"/>
    <property type="molecule type" value="Genomic_DNA"/>
</dbReference>
<keyword evidence="2" id="KW-1185">Reference proteome</keyword>
<sequence>MDSAPICAKLLHRCLGRTIDVVDTYRRLDRFKNGESRPAGYRSCRRHVEEALNSLPYRKQKKISETYPGHWIGRSGVIFWPLKSPDITLDYYAWSRLKGKVYKRKVETSRSHFTCFAQVKECLNQLRSATQQLSTRAAKCIEVDAVLADETTDISNATQLVVIYRYITNGKPVEGFWACKNSPEQNAESLFMCTEEEIDRHVREDPSKLIAQTYDGCAKDTEKNFRRCTDGQYVENQIQQGAVQPDYLILTAQRHERGEVIGGVERLLE</sequence>
<protein>
    <submittedName>
        <fullName evidence="1">Uncharacterized protein</fullName>
    </submittedName>
</protein>
<accession>A0ABQ8SY54</accession>
<dbReference type="Proteomes" id="UP001148838">
    <property type="component" value="Unassembled WGS sequence"/>
</dbReference>
<gene>
    <name evidence="1" type="ORF">ANN_14569</name>
</gene>
<evidence type="ECO:0000313" key="1">
    <source>
        <dbReference type="EMBL" id="KAJ4438622.1"/>
    </source>
</evidence>
<dbReference type="Gene3D" id="3.30.420.10">
    <property type="entry name" value="Ribonuclease H-like superfamily/Ribonuclease H"/>
    <property type="match status" value="1"/>
</dbReference>